<feature type="signal peptide" evidence="1">
    <location>
        <begin position="1"/>
        <end position="24"/>
    </location>
</feature>
<keyword evidence="1" id="KW-0732">Signal</keyword>
<proteinExistence type="predicted"/>
<reference evidence="2 3" key="1">
    <citation type="submission" date="2020-03" db="EMBL/GenBank/DDBJ databases">
        <title>Hydrogenophaga sp. nov. isolated from cyanobacterial mat.</title>
        <authorList>
            <person name="Thorat V."/>
            <person name="Kirdat K."/>
            <person name="Tiwarekar B."/>
            <person name="Costa E.D."/>
            <person name="Yadav A."/>
        </authorList>
    </citation>
    <scope>NUCLEOTIDE SEQUENCE [LARGE SCALE GENOMIC DNA]</scope>
    <source>
        <strain evidence="2 3">BA0156</strain>
    </source>
</reference>
<dbReference type="AlphaFoldDB" id="A0A6G8IC58"/>
<organism evidence="2 3">
    <name type="scientific">Hydrogenophaga crocea</name>
    <dbReference type="NCBI Taxonomy" id="2716225"/>
    <lineage>
        <taxon>Bacteria</taxon>
        <taxon>Pseudomonadati</taxon>
        <taxon>Pseudomonadota</taxon>
        <taxon>Betaproteobacteria</taxon>
        <taxon>Burkholderiales</taxon>
        <taxon>Comamonadaceae</taxon>
        <taxon>Hydrogenophaga</taxon>
    </lineage>
</organism>
<evidence type="ECO:0008006" key="4">
    <source>
        <dbReference type="Google" id="ProtNLM"/>
    </source>
</evidence>
<dbReference type="KEGG" id="hcz:G9Q37_00305"/>
<feature type="chain" id="PRO_5026210974" description="Lipoprotein" evidence="1">
    <location>
        <begin position="25"/>
        <end position="99"/>
    </location>
</feature>
<gene>
    <name evidence="2" type="ORF">G9Q37_00305</name>
</gene>
<dbReference type="Proteomes" id="UP000503162">
    <property type="component" value="Chromosome"/>
</dbReference>
<accession>A0A6G8IC58</accession>
<sequence>MAQITSLALALVMLTSLSGCGSIAASTNSLSDERLKSEAAGVLAMSPDQLALLDRRTEGTNTFYAVKARDGKEYTCIINGGNLLSFGMTNPPNCKRKGS</sequence>
<keyword evidence="3" id="KW-1185">Reference proteome</keyword>
<evidence type="ECO:0000313" key="2">
    <source>
        <dbReference type="EMBL" id="QIM50681.1"/>
    </source>
</evidence>
<dbReference type="EMBL" id="CP049989">
    <property type="protein sequence ID" value="QIM50681.1"/>
    <property type="molecule type" value="Genomic_DNA"/>
</dbReference>
<name>A0A6G8IC58_9BURK</name>
<evidence type="ECO:0000256" key="1">
    <source>
        <dbReference type="SAM" id="SignalP"/>
    </source>
</evidence>
<evidence type="ECO:0000313" key="3">
    <source>
        <dbReference type="Proteomes" id="UP000503162"/>
    </source>
</evidence>
<protein>
    <recommendedName>
        <fullName evidence="4">Lipoprotein</fullName>
    </recommendedName>
</protein>